<dbReference type="NCBIfam" id="TIGR00348">
    <property type="entry name" value="hsdR"/>
    <property type="match status" value="1"/>
</dbReference>
<dbReference type="InterPro" id="IPR051268">
    <property type="entry name" value="Type-I_R_enzyme_R_subunit"/>
</dbReference>
<protein>
    <recommendedName>
        <fullName evidence="11">Type I restriction enzyme endonuclease subunit</fullName>
        <shortName evidence="11">R protein</shortName>
        <ecNumber evidence="11">3.1.21.3</ecNumber>
    </recommendedName>
    <alternativeName>
        <fullName evidence="11">Type-1 restriction enzyme R protein</fullName>
    </alternativeName>
</protein>
<keyword evidence="10 11" id="KW-0238">DNA-binding</keyword>
<dbReference type="EC" id="3.1.21.3" evidence="11"/>
<dbReference type="InterPro" id="IPR040980">
    <property type="entry name" value="SWI2_SNF2"/>
</dbReference>
<name>A0ABT9XLS4_9BACL</name>
<dbReference type="Proteomes" id="UP001232973">
    <property type="component" value="Unassembled WGS sequence"/>
</dbReference>
<reference evidence="13 14" key="1">
    <citation type="submission" date="2023-07" db="EMBL/GenBank/DDBJ databases">
        <title>Genomic Encyclopedia of Type Strains, Phase IV (KMG-IV): sequencing the most valuable type-strain genomes for metagenomic binning, comparative biology and taxonomic classification.</title>
        <authorList>
            <person name="Goeker M."/>
        </authorList>
    </citation>
    <scope>NUCLEOTIDE SEQUENCE [LARGE SCALE GENOMIC DNA]</scope>
    <source>
        <strain evidence="13 14">DSM 4006</strain>
    </source>
</reference>
<dbReference type="InterPro" id="IPR027417">
    <property type="entry name" value="P-loop_NTPase"/>
</dbReference>
<comment type="similarity">
    <text evidence="2 11">Belongs to the HsdR family.</text>
</comment>
<dbReference type="InterPro" id="IPR014001">
    <property type="entry name" value="Helicase_ATP-bd"/>
</dbReference>
<accession>A0ABT9XLS4</accession>
<comment type="function">
    <text evidence="11">Subunit R is required for both nuclease and ATPase activities, but not for modification.</text>
</comment>
<dbReference type="RefSeq" id="WP_274455133.1">
    <property type="nucleotide sequence ID" value="NZ_CP067097.1"/>
</dbReference>
<comment type="catalytic activity">
    <reaction evidence="1 11">
        <text>Endonucleolytic cleavage of DNA to give random double-stranded fragments with terminal 5'-phosphates, ATP is simultaneously hydrolyzed.</text>
        <dbReference type="EC" id="3.1.21.3"/>
    </reaction>
</comment>
<evidence type="ECO:0000256" key="6">
    <source>
        <dbReference type="ARBA" id="ARBA00022747"/>
    </source>
</evidence>
<dbReference type="PANTHER" id="PTHR30195:SF15">
    <property type="entry name" value="TYPE I RESTRICTION ENZYME HINDI ENDONUCLEASE SUBUNIT"/>
    <property type="match status" value="1"/>
</dbReference>
<dbReference type="EMBL" id="JAUSTP010000036">
    <property type="protein sequence ID" value="MDQ0191264.1"/>
    <property type="molecule type" value="Genomic_DNA"/>
</dbReference>
<evidence type="ECO:0000256" key="8">
    <source>
        <dbReference type="ARBA" id="ARBA00022801"/>
    </source>
</evidence>
<dbReference type="CDD" id="cd18800">
    <property type="entry name" value="SF2_C_EcoR124I-like"/>
    <property type="match status" value="1"/>
</dbReference>
<evidence type="ECO:0000256" key="2">
    <source>
        <dbReference type="ARBA" id="ARBA00008598"/>
    </source>
</evidence>
<keyword evidence="9 11" id="KW-0067">ATP-binding</keyword>
<evidence type="ECO:0000256" key="7">
    <source>
        <dbReference type="ARBA" id="ARBA00022759"/>
    </source>
</evidence>
<dbReference type="Pfam" id="PF22679">
    <property type="entry name" value="T1R_D3-like"/>
    <property type="match status" value="1"/>
</dbReference>
<keyword evidence="14" id="KW-1185">Reference proteome</keyword>
<dbReference type="CDD" id="cd18030">
    <property type="entry name" value="DEXHc_RE_I_HsdR"/>
    <property type="match status" value="1"/>
</dbReference>
<dbReference type="InterPro" id="IPR021810">
    <property type="entry name" value="T1RH-like_C"/>
</dbReference>
<dbReference type="PANTHER" id="PTHR30195">
    <property type="entry name" value="TYPE I SITE-SPECIFIC DEOXYRIBONUCLEASE PROTEIN SUBUNIT M AND R"/>
    <property type="match status" value="1"/>
</dbReference>
<organism evidence="13 14">
    <name type="scientific">Alicyclobacillus cycloheptanicus</name>
    <dbReference type="NCBI Taxonomy" id="1457"/>
    <lineage>
        <taxon>Bacteria</taxon>
        <taxon>Bacillati</taxon>
        <taxon>Bacillota</taxon>
        <taxon>Bacilli</taxon>
        <taxon>Bacillales</taxon>
        <taxon>Alicyclobacillaceae</taxon>
        <taxon>Alicyclobacillus</taxon>
    </lineage>
</organism>
<evidence type="ECO:0000256" key="11">
    <source>
        <dbReference type="RuleBase" id="RU364115"/>
    </source>
</evidence>
<dbReference type="Pfam" id="PF04313">
    <property type="entry name" value="HSDR_N"/>
    <property type="match status" value="1"/>
</dbReference>
<dbReference type="SMART" id="SM00487">
    <property type="entry name" value="DEXDc"/>
    <property type="match status" value="1"/>
</dbReference>
<evidence type="ECO:0000313" key="14">
    <source>
        <dbReference type="Proteomes" id="UP001232973"/>
    </source>
</evidence>
<evidence type="ECO:0000256" key="5">
    <source>
        <dbReference type="ARBA" id="ARBA00022741"/>
    </source>
</evidence>
<dbReference type="Gene3D" id="3.90.1570.50">
    <property type="match status" value="1"/>
</dbReference>
<dbReference type="InterPro" id="IPR007409">
    <property type="entry name" value="Restrct_endonuc_type1_HsdR_N"/>
</dbReference>
<sequence length="1021" mass="116190">MPGGKLYESDFEETTIERLQKQGYQYIPASQLQIRTDLSQVVLWDRLEMFLRHRYPQLPTNAIQALTNLFTDPQGTTWQLRNQRFHEMMVKGVDFGYEVGGETKYIHAYPIDWDNVDSNDFVVVNQLDIVGKMARRPDILIYINGLPLVVFELKSPFKENATVEDAYTQITNYTYDITQLFNYNTFAVIADGAQTLHGMPGAPIDYFTAWKSIDGRTVDNNIANSMRTLVEGLFPKERLLEYIRDFIVFMDDGKQTIKIGAKYHQYFGVLFAVEQAIRATRPEGDRRIGVIWHTQGSGKSISMLFFSAILSRHPDLNNPTIVVQVDRNDLDEQLYKTFVAGFSLVGHVKRADSADDLRDLLKNEAGQIVFSTIEKFRLKDSEAEHPVLSERRNVIVIADEAHRTQYGNEQGGGFAVNLRRALPNASFIGFTGTPISFAGRDTEELFGNVIHTYDMLQAVEDKATVPIYYESRLIPLDVNNEDIDEDFKGIIAEADSGDELDQYKAKWAALEKVVGTKHRLETLAKDILRHFSEKASSKEKAMVVCMSRQICVDLYDELRKLPGCPYIEVIFTGDVSKDPKGWREVQPGSKYAHIKSNDEREEVKAKLKDPEDPLKMVIVRDMWLTGFDAPPVSILYVDKPMKGHNLMQAIARVNRVFPDKTGGIVVDYIGIATALKEATQRYTSGGGRGEPTYDIEQAVEVFYTYLQEVRAFLPGDIDTIGWRVLPKVDREDWLAERINELMGDKAEPFILAQKKLAKAHLLVRHLDEVIERANEILLYDILATQLKKLQGPGQGGRGSTTQGDLEKQITQLVHESVEANEPLDLFKVAGLERPDLSILDEAFLADLQEKKHVDLRLKLLQKLLEDRIVVIFRQNKAVSKSLLELLEKTIAEYHGNVIQAADVIRAMIEIKKKADEEVKKRSDLGLSEEEAAFYDIIQARGMEAFDNKFIADLVHKIVNAMKTKFQPDWTSPHRQEIFSSVQTAVKHVLMREKIKGDQLRFLTEAIVEQAKEQYKNWPLDA</sequence>
<evidence type="ECO:0000256" key="1">
    <source>
        <dbReference type="ARBA" id="ARBA00000851"/>
    </source>
</evidence>
<comment type="caution">
    <text evidence="13">The sequence shown here is derived from an EMBL/GenBank/DDBJ whole genome shotgun (WGS) entry which is preliminary data.</text>
</comment>
<dbReference type="PROSITE" id="PS51192">
    <property type="entry name" value="HELICASE_ATP_BIND_1"/>
    <property type="match status" value="1"/>
</dbReference>
<evidence type="ECO:0000256" key="3">
    <source>
        <dbReference type="ARBA" id="ARBA00011296"/>
    </source>
</evidence>
<dbReference type="InterPro" id="IPR055180">
    <property type="entry name" value="HsdR_RecA-like_helicase_dom_2"/>
</dbReference>
<keyword evidence="8 11" id="KW-0378">Hydrolase</keyword>
<dbReference type="SUPFAM" id="SSF52540">
    <property type="entry name" value="P-loop containing nucleoside triphosphate hydrolases"/>
    <property type="match status" value="2"/>
</dbReference>
<dbReference type="CDD" id="cd22332">
    <property type="entry name" value="HsdR_N"/>
    <property type="match status" value="1"/>
</dbReference>
<keyword evidence="5 11" id="KW-0547">Nucleotide-binding</keyword>
<dbReference type="InterPro" id="IPR004473">
    <property type="entry name" value="Restrct_endonuc_typeI_HsdR"/>
</dbReference>
<proteinExistence type="inferred from homology"/>
<evidence type="ECO:0000313" key="13">
    <source>
        <dbReference type="EMBL" id="MDQ0191264.1"/>
    </source>
</evidence>
<dbReference type="Pfam" id="PF18766">
    <property type="entry name" value="SWI2_SNF2"/>
    <property type="match status" value="1"/>
</dbReference>
<feature type="domain" description="Helicase ATP-binding" evidence="12">
    <location>
        <begin position="280"/>
        <end position="452"/>
    </location>
</feature>
<keyword evidence="6 11" id="KW-0680">Restriction system</keyword>
<evidence type="ECO:0000256" key="10">
    <source>
        <dbReference type="ARBA" id="ARBA00023125"/>
    </source>
</evidence>
<keyword evidence="7" id="KW-0255">Endonuclease</keyword>
<keyword evidence="4" id="KW-0540">Nuclease</keyword>
<dbReference type="Pfam" id="PF11867">
    <property type="entry name" value="T1RH-like_C"/>
    <property type="match status" value="1"/>
</dbReference>
<gene>
    <name evidence="13" type="ORF">J2S03_003133</name>
</gene>
<evidence type="ECO:0000256" key="9">
    <source>
        <dbReference type="ARBA" id="ARBA00022840"/>
    </source>
</evidence>
<evidence type="ECO:0000256" key="4">
    <source>
        <dbReference type="ARBA" id="ARBA00022722"/>
    </source>
</evidence>
<evidence type="ECO:0000259" key="12">
    <source>
        <dbReference type="PROSITE" id="PS51192"/>
    </source>
</evidence>
<comment type="subunit">
    <text evidence="3 11">The type I restriction/modification system is composed of three polypeptides R, M and S.</text>
</comment>
<dbReference type="GO" id="GO:0009035">
    <property type="term" value="F:type I site-specific deoxyribonuclease activity"/>
    <property type="evidence" value="ECO:0007669"/>
    <property type="project" value="UniProtKB-EC"/>
</dbReference>
<dbReference type="Gene3D" id="3.40.50.300">
    <property type="entry name" value="P-loop containing nucleotide triphosphate hydrolases"/>
    <property type="match status" value="3"/>
</dbReference>